<organism evidence="2 3">
    <name type="scientific">Cellulomonas marina</name>
    <dbReference type="NCBI Taxonomy" id="988821"/>
    <lineage>
        <taxon>Bacteria</taxon>
        <taxon>Bacillati</taxon>
        <taxon>Actinomycetota</taxon>
        <taxon>Actinomycetes</taxon>
        <taxon>Micrococcales</taxon>
        <taxon>Cellulomonadaceae</taxon>
        <taxon>Cellulomonas</taxon>
    </lineage>
</organism>
<accession>A0A1I0Y233</accession>
<dbReference type="EMBL" id="FOKA01000006">
    <property type="protein sequence ID" value="SFB07272.1"/>
    <property type="molecule type" value="Genomic_DNA"/>
</dbReference>
<proteinExistence type="predicted"/>
<keyword evidence="3" id="KW-1185">Reference proteome</keyword>
<keyword evidence="1" id="KW-0472">Membrane</keyword>
<dbReference type="AlphaFoldDB" id="A0A1I0Y233"/>
<keyword evidence="1" id="KW-1133">Transmembrane helix</keyword>
<dbReference type="RefSeq" id="WP_175499395.1">
    <property type="nucleotide sequence ID" value="NZ_BONM01000006.1"/>
</dbReference>
<sequence>MRTPWGRRAVVVLAWFAGAALVLLAVRGINAVRGLPGTEAWTTGLPGAGGAFIGVVVGRWSMSRRARREAARGRLVLPVRSADDVDGVPRQWSGRQVQLGAGSVELSALRHRLHAGPFVVTAARSTGRTTGWGWATEPGRVVELLTAAGAIELAVPHDRVDRVLEMVAPHPAVDGPAGG</sequence>
<dbReference type="Proteomes" id="UP000199012">
    <property type="component" value="Unassembled WGS sequence"/>
</dbReference>
<evidence type="ECO:0000313" key="2">
    <source>
        <dbReference type="EMBL" id="SFB07272.1"/>
    </source>
</evidence>
<protein>
    <submittedName>
        <fullName evidence="2">Uncharacterized protein</fullName>
    </submittedName>
</protein>
<keyword evidence="1" id="KW-0812">Transmembrane</keyword>
<name>A0A1I0Y233_9CELL</name>
<gene>
    <name evidence="2" type="ORF">SAMN05421867_106129</name>
</gene>
<feature type="transmembrane region" description="Helical" evidence="1">
    <location>
        <begin position="44"/>
        <end position="62"/>
    </location>
</feature>
<reference evidence="2 3" key="1">
    <citation type="submission" date="2016-10" db="EMBL/GenBank/DDBJ databases">
        <authorList>
            <person name="de Groot N.N."/>
        </authorList>
    </citation>
    <scope>NUCLEOTIDE SEQUENCE [LARGE SCALE GENOMIC DNA]</scope>
    <source>
        <strain evidence="2 3">CGMCC 4.6945</strain>
    </source>
</reference>
<evidence type="ECO:0000313" key="3">
    <source>
        <dbReference type="Proteomes" id="UP000199012"/>
    </source>
</evidence>
<evidence type="ECO:0000256" key="1">
    <source>
        <dbReference type="SAM" id="Phobius"/>
    </source>
</evidence>